<evidence type="ECO:0000313" key="3">
    <source>
        <dbReference type="Proteomes" id="UP001152622"/>
    </source>
</evidence>
<keyword evidence="3" id="KW-1185">Reference proteome</keyword>
<organism evidence="2 3">
    <name type="scientific">Synaphobranchus kaupii</name>
    <name type="common">Kaup's arrowtooth eel</name>
    <dbReference type="NCBI Taxonomy" id="118154"/>
    <lineage>
        <taxon>Eukaryota</taxon>
        <taxon>Metazoa</taxon>
        <taxon>Chordata</taxon>
        <taxon>Craniata</taxon>
        <taxon>Vertebrata</taxon>
        <taxon>Euteleostomi</taxon>
        <taxon>Actinopterygii</taxon>
        <taxon>Neopterygii</taxon>
        <taxon>Teleostei</taxon>
        <taxon>Anguilliformes</taxon>
        <taxon>Synaphobranchidae</taxon>
        <taxon>Synaphobranchus</taxon>
    </lineage>
</organism>
<dbReference type="SUPFAM" id="SSF52540">
    <property type="entry name" value="P-loop containing nucleoside triphosphate hydrolases"/>
    <property type="match status" value="1"/>
</dbReference>
<feature type="domain" description="VLIG-type G" evidence="1">
    <location>
        <begin position="1"/>
        <end position="219"/>
    </location>
</feature>
<dbReference type="InterPro" id="IPR058641">
    <property type="entry name" value="GVIN1_dom"/>
</dbReference>
<name>A0A9Q1GBX0_SYNKA</name>
<dbReference type="InterPro" id="IPR030383">
    <property type="entry name" value="G_VLIG_dom"/>
</dbReference>
<comment type="caution">
    <text evidence="2">The sequence shown here is derived from an EMBL/GenBank/DDBJ whole genome shotgun (WGS) entry which is preliminary data.</text>
</comment>
<dbReference type="Gene3D" id="3.40.50.300">
    <property type="entry name" value="P-loop containing nucleotide triphosphate hydrolases"/>
    <property type="match status" value="1"/>
</dbReference>
<dbReference type="AlphaFoldDB" id="A0A9Q1GBX0"/>
<dbReference type="Pfam" id="PF25683">
    <property type="entry name" value="URGCP_GTPase"/>
    <property type="match status" value="1"/>
</dbReference>
<evidence type="ECO:0000313" key="2">
    <source>
        <dbReference type="EMBL" id="KAJ8380679.1"/>
    </source>
</evidence>
<dbReference type="EMBL" id="JAINUF010000001">
    <property type="protein sequence ID" value="KAJ8380679.1"/>
    <property type="molecule type" value="Genomic_DNA"/>
</dbReference>
<dbReference type="InterPro" id="IPR052986">
    <property type="entry name" value="VLIG_GTPase"/>
</dbReference>
<sequence length="926" mass="108099">MFGLQFPVSAGRCTRGAFMQLLAVDEEMRNQLKFNFILVVDTEGLRSPELSSETTLAHDNELATFIIGVGNMTLINIMGENPCEMQDILQICVQAFMRMTSVKIKTSCIFVHQNVAETTANDKNKEGRRRLQKRLDEMACTAAKEENLDIKGFSDIIHFDVDSQVFYFKNLLEGDPPMAPPNPSYSQNVQKLKDKLLSITKWQPDCQLFSLSEVKARIEALWDALLRENFVFSFRNTLEISLYSKLERSYGQWSWRIRKHALEIQQIWCNKINNNLIDDIYMSDLMNEFQQIYVQVKDEIETYFTCEDHPEILVNWRCNIDKNFENLKAQLIEDTQRKCRDVLNIRKCRSELDGKKIGYEAELLRMSRALASQLQEQKLTSDEMRPQFDGLWTKWATKIAAEKLPEKNVNIQSVVESILQTQFKQEKDITQKIQEHKKVTHFQFHLNKHVSRSALKKFLELFGHVSNKEHIIKEVHYLTEQINADVQKYIEKKSKENVDFNEIFMHEILRSISQALDTFEKRENHIKLLKEYKVDISIFICTKAVEMFKQMHTDFQGRNDLLTCLNEKKDEYFQYFKDSCDGATSVTIFANFLCNSLKSAIKQEVYKKVSLQIVDEMKSNYPAFSGSRANLEDHILKELAEKENFDMYVEYIDHPKEHFEKFIRGRVVEYCKGHNLISDLLNKKLKMLVEKTLTKSFSVTSELMEKEGTISGWLDKFCSTLGSDISFSRKEFNNIECDGTGNLQFLQDMIAKSLSDMQENAKEEMNSSLDMNMFQDRRPDDILIEELSGCWEQCPFCKAICTCTIAGHDTDHSVKFHRPSTLGGWRHFLSNEFSIDFCTTSISSDLSFINREWTWTPFKQYRKAGPPFDKWSIKEDSCEKVYWKWFVCVFRNKLQEKFVCTFEGKGEIPGDWEKIGKPAVLKELDV</sequence>
<dbReference type="InterPro" id="IPR027417">
    <property type="entry name" value="P-loop_NTPase"/>
</dbReference>
<gene>
    <name evidence="2" type="ORF">SKAU_G00014570</name>
</gene>
<dbReference type="PANTHER" id="PTHR14819">
    <property type="entry name" value="GTP-BINDING"/>
    <property type="match status" value="1"/>
</dbReference>
<evidence type="ECO:0000259" key="1">
    <source>
        <dbReference type="PROSITE" id="PS51717"/>
    </source>
</evidence>
<dbReference type="OrthoDB" id="1597724at2759"/>
<dbReference type="PANTHER" id="PTHR14819:SF5">
    <property type="entry name" value="INTERFERON-INDUCED VERY LARGE GTPASE 1"/>
    <property type="match status" value="1"/>
</dbReference>
<reference evidence="2" key="1">
    <citation type="journal article" date="2023" name="Science">
        <title>Genome structures resolve the early diversification of teleost fishes.</title>
        <authorList>
            <person name="Parey E."/>
            <person name="Louis A."/>
            <person name="Montfort J."/>
            <person name="Bouchez O."/>
            <person name="Roques C."/>
            <person name="Iampietro C."/>
            <person name="Lluch J."/>
            <person name="Castinel A."/>
            <person name="Donnadieu C."/>
            <person name="Desvignes T."/>
            <person name="Floi Bucao C."/>
            <person name="Jouanno E."/>
            <person name="Wen M."/>
            <person name="Mejri S."/>
            <person name="Dirks R."/>
            <person name="Jansen H."/>
            <person name="Henkel C."/>
            <person name="Chen W.J."/>
            <person name="Zahm M."/>
            <person name="Cabau C."/>
            <person name="Klopp C."/>
            <person name="Thompson A.W."/>
            <person name="Robinson-Rechavi M."/>
            <person name="Braasch I."/>
            <person name="Lecointre G."/>
            <person name="Bobe J."/>
            <person name="Postlethwait J.H."/>
            <person name="Berthelot C."/>
            <person name="Roest Crollius H."/>
            <person name="Guiguen Y."/>
        </authorList>
    </citation>
    <scope>NUCLEOTIDE SEQUENCE</scope>
    <source>
        <strain evidence="2">WJC10195</strain>
    </source>
</reference>
<dbReference type="GO" id="GO:0005525">
    <property type="term" value="F:GTP binding"/>
    <property type="evidence" value="ECO:0007669"/>
    <property type="project" value="InterPro"/>
</dbReference>
<protein>
    <recommendedName>
        <fullName evidence="1">VLIG-type G domain-containing protein</fullName>
    </recommendedName>
</protein>
<dbReference type="Pfam" id="PF25974">
    <property type="entry name" value="URGCP_9th"/>
    <property type="match status" value="1"/>
</dbReference>
<dbReference type="PROSITE" id="PS51717">
    <property type="entry name" value="G_VLIG"/>
    <property type="match status" value="1"/>
</dbReference>
<accession>A0A9Q1GBX0</accession>
<proteinExistence type="predicted"/>
<dbReference type="Proteomes" id="UP001152622">
    <property type="component" value="Chromosome 1"/>
</dbReference>